<protein>
    <submittedName>
        <fullName evidence="2">Uncharacterized protein</fullName>
    </submittedName>
</protein>
<dbReference type="RefSeq" id="XP_001798286.1">
    <property type="nucleotide sequence ID" value="XM_001798234.1"/>
</dbReference>
<dbReference type="EMBL" id="CH445336">
    <property type="protein sequence ID" value="EAT84235.1"/>
    <property type="molecule type" value="Genomic_DNA"/>
</dbReference>
<dbReference type="HOGENOM" id="CLU_2016075_0_0_1"/>
<accession>Q0UJV5</accession>
<organism evidence="2 3">
    <name type="scientific">Phaeosphaeria nodorum (strain SN15 / ATCC MYA-4574 / FGSC 10173)</name>
    <name type="common">Glume blotch fungus</name>
    <name type="synonym">Parastagonospora nodorum</name>
    <dbReference type="NCBI Taxonomy" id="321614"/>
    <lineage>
        <taxon>Eukaryota</taxon>
        <taxon>Fungi</taxon>
        <taxon>Dikarya</taxon>
        <taxon>Ascomycota</taxon>
        <taxon>Pezizomycotina</taxon>
        <taxon>Dothideomycetes</taxon>
        <taxon>Pleosporomycetidae</taxon>
        <taxon>Pleosporales</taxon>
        <taxon>Pleosporineae</taxon>
        <taxon>Phaeosphaeriaceae</taxon>
        <taxon>Parastagonospora</taxon>
    </lineage>
</organism>
<dbReference type="Proteomes" id="UP000001055">
    <property type="component" value="Unassembled WGS sequence"/>
</dbReference>
<gene>
    <name evidence="2" type="ORF">SNOG_07959</name>
</gene>
<dbReference type="KEGG" id="pno:SNOG_07959"/>
<evidence type="ECO:0000313" key="2">
    <source>
        <dbReference type="EMBL" id="EAT84235.1"/>
    </source>
</evidence>
<dbReference type="GeneID" id="5975184"/>
<dbReference type="InParanoid" id="Q0UJV5"/>
<evidence type="ECO:0000313" key="3">
    <source>
        <dbReference type="Proteomes" id="UP000001055"/>
    </source>
</evidence>
<sequence length="123" mass="13333">MRRDRIKQRITHSFKHHTAPATNPYPPTTRYSALLNSSDRLLFAHPDPATRAPSPSLPSSMETASTTPSHRRSSSHIPPPKRSSSAPTPQNTAAVLLQCTQFPALSADGEMSAWECGVCVLSA</sequence>
<dbReference type="AlphaFoldDB" id="Q0UJV5"/>
<feature type="region of interest" description="Disordered" evidence="1">
    <location>
        <begin position="44"/>
        <end position="92"/>
    </location>
</feature>
<reference evidence="3" key="1">
    <citation type="journal article" date="2007" name="Plant Cell">
        <title>Dothideomycete-plant interactions illuminated by genome sequencing and EST analysis of the wheat pathogen Stagonospora nodorum.</title>
        <authorList>
            <person name="Hane J.K."/>
            <person name="Lowe R.G."/>
            <person name="Solomon P.S."/>
            <person name="Tan K.C."/>
            <person name="Schoch C.L."/>
            <person name="Spatafora J.W."/>
            <person name="Crous P.W."/>
            <person name="Kodira C."/>
            <person name="Birren B.W."/>
            <person name="Galagan J.E."/>
            <person name="Torriani S.F."/>
            <person name="McDonald B.A."/>
            <person name="Oliver R.P."/>
        </authorList>
    </citation>
    <scope>NUCLEOTIDE SEQUENCE [LARGE SCALE GENOMIC DNA]</scope>
    <source>
        <strain evidence="3">SN15 / ATCC MYA-4574 / FGSC 10173</strain>
    </source>
</reference>
<proteinExistence type="predicted"/>
<evidence type="ECO:0000256" key="1">
    <source>
        <dbReference type="SAM" id="MobiDB-lite"/>
    </source>
</evidence>
<name>Q0UJV5_PHANO</name>
<feature type="region of interest" description="Disordered" evidence="1">
    <location>
        <begin position="1"/>
        <end position="31"/>
    </location>
</feature>
<feature type="compositionally biased region" description="Basic residues" evidence="1">
    <location>
        <begin position="1"/>
        <end position="18"/>
    </location>
</feature>